<evidence type="ECO:0000256" key="1">
    <source>
        <dbReference type="ARBA" id="ARBA00004251"/>
    </source>
</evidence>
<protein>
    <recommendedName>
        <fullName evidence="10">ZP domain-containing protein</fullName>
    </recommendedName>
</protein>
<dbReference type="Pfam" id="PF25301">
    <property type="entry name" value="CUT_C"/>
    <property type="match status" value="1"/>
</dbReference>
<name>A0A9P1N4W0_9PELO</name>
<accession>A0A9P1N4W0</accession>
<evidence type="ECO:0000256" key="3">
    <source>
        <dbReference type="ARBA" id="ARBA00022475"/>
    </source>
</evidence>
<evidence type="ECO:0000313" key="11">
    <source>
        <dbReference type="EMBL" id="CAI5451345.1"/>
    </source>
</evidence>
<feature type="compositionally biased region" description="Polar residues" evidence="8">
    <location>
        <begin position="312"/>
        <end position="325"/>
    </location>
</feature>
<keyword evidence="2" id="KW-0193">Cuticle</keyword>
<dbReference type="PANTHER" id="PTHR22907">
    <property type="entry name" value="GH04558P"/>
    <property type="match status" value="1"/>
</dbReference>
<evidence type="ECO:0000256" key="4">
    <source>
        <dbReference type="ARBA" id="ARBA00022692"/>
    </source>
</evidence>
<evidence type="ECO:0000256" key="5">
    <source>
        <dbReference type="ARBA" id="ARBA00022729"/>
    </source>
</evidence>
<evidence type="ECO:0000256" key="7">
    <source>
        <dbReference type="ARBA" id="ARBA00023136"/>
    </source>
</evidence>
<evidence type="ECO:0000313" key="12">
    <source>
        <dbReference type="Proteomes" id="UP001152747"/>
    </source>
</evidence>
<evidence type="ECO:0000256" key="2">
    <source>
        <dbReference type="ARBA" id="ARBA00022460"/>
    </source>
</evidence>
<organism evidence="11 12">
    <name type="scientific">Caenorhabditis angaria</name>
    <dbReference type="NCBI Taxonomy" id="860376"/>
    <lineage>
        <taxon>Eukaryota</taxon>
        <taxon>Metazoa</taxon>
        <taxon>Ecdysozoa</taxon>
        <taxon>Nematoda</taxon>
        <taxon>Chromadorea</taxon>
        <taxon>Rhabditida</taxon>
        <taxon>Rhabditina</taxon>
        <taxon>Rhabditomorpha</taxon>
        <taxon>Rhabditoidea</taxon>
        <taxon>Rhabditidae</taxon>
        <taxon>Peloderinae</taxon>
        <taxon>Caenorhabditis</taxon>
    </lineage>
</organism>
<evidence type="ECO:0000256" key="8">
    <source>
        <dbReference type="SAM" id="MobiDB-lite"/>
    </source>
</evidence>
<dbReference type="EMBL" id="CANHGI010000005">
    <property type="protein sequence ID" value="CAI5451345.1"/>
    <property type="molecule type" value="Genomic_DNA"/>
</dbReference>
<dbReference type="PANTHER" id="PTHR22907:SF1">
    <property type="entry name" value="ZP DOMAIN-CONTAINING PROTEIN"/>
    <property type="match status" value="1"/>
</dbReference>
<dbReference type="SMART" id="SM00241">
    <property type="entry name" value="ZP"/>
    <property type="match status" value="1"/>
</dbReference>
<keyword evidence="12" id="KW-1185">Reference proteome</keyword>
<keyword evidence="6 9" id="KW-1133">Transmembrane helix</keyword>
<gene>
    <name evidence="11" type="ORF">CAMP_LOCUS13982</name>
</gene>
<sequence length="452" mass="50918">MILFLIFLFAPVFSLPRIQNEMMADPEVICDVREIRIQVKTTNGFAGNLYTKGFFHNSNCRIRGNTVQNSLELILPVDGDCGIRRKRQTNPRGILLDTTIILMFHPVFLTQTDRSYHIQCQYTETDRTVTNALDVSMQPPSELPQSVQQADPEQAPVCKYEVLMGSENGPPLSHATVGDAVYHKWSCEGSNKDMYCMTVHSCIVDDGQGFGQKLVDEHGCTLDNFILREIEYKEDLKAGQLSNVFKFADKPTVFFSCMIRVELKEMASATCSPPSEAQCTISRANKNLTNDVMTEPKVTGEIPKDFPRPPNVTHSSKHSGLNNYSGIDDSSEEVEEDDEDPFPDADKPLQISPAMLIRRRDVDDRKQFDFDVFAPSVDVRDLAETDIKSGDSKKNSESSKTDVCVPRFTMFLSMFILIILTIVAIVSLYLLVVNITEKSKKIRKEMPNPLNF</sequence>
<dbReference type="InterPro" id="IPR057475">
    <property type="entry name" value="CUT_C"/>
</dbReference>
<keyword evidence="7 9" id="KW-0472">Membrane</keyword>
<keyword evidence="3" id="KW-1003">Cell membrane</keyword>
<evidence type="ECO:0000256" key="9">
    <source>
        <dbReference type="SAM" id="Phobius"/>
    </source>
</evidence>
<reference evidence="11" key="1">
    <citation type="submission" date="2022-11" db="EMBL/GenBank/DDBJ databases">
        <authorList>
            <person name="Kikuchi T."/>
        </authorList>
    </citation>
    <scope>NUCLEOTIDE SEQUENCE</scope>
    <source>
        <strain evidence="11">PS1010</strain>
    </source>
</reference>
<dbReference type="InterPro" id="IPR001507">
    <property type="entry name" value="ZP_dom"/>
</dbReference>
<dbReference type="OrthoDB" id="6139674at2759"/>
<evidence type="ECO:0000256" key="6">
    <source>
        <dbReference type="ARBA" id="ARBA00022989"/>
    </source>
</evidence>
<dbReference type="InterPro" id="IPR051962">
    <property type="entry name" value="Cuticlin"/>
</dbReference>
<dbReference type="Pfam" id="PF25057">
    <property type="entry name" value="CUT_N"/>
    <property type="match status" value="1"/>
</dbReference>
<comment type="caution">
    <text evidence="11">The sequence shown here is derived from an EMBL/GenBank/DDBJ whole genome shotgun (WGS) entry which is preliminary data.</text>
</comment>
<dbReference type="AlphaFoldDB" id="A0A9P1N4W0"/>
<feature type="compositionally biased region" description="Acidic residues" evidence="8">
    <location>
        <begin position="329"/>
        <end position="343"/>
    </location>
</feature>
<dbReference type="PROSITE" id="PS51034">
    <property type="entry name" value="ZP_2"/>
    <property type="match status" value="1"/>
</dbReference>
<evidence type="ECO:0000259" key="10">
    <source>
        <dbReference type="PROSITE" id="PS51034"/>
    </source>
</evidence>
<keyword evidence="5" id="KW-0732">Signal</keyword>
<feature type="transmembrane region" description="Helical" evidence="9">
    <location>
        <begin position="408"/>
        <end position="433"/>
    </location>
</feature>
<proteinExistence type="predicted"/>
<comment type="subcellular location">
    <subcellularLocation>
        <location evidence="1">Cell membrane</location>
        <topology evidence="1">Single-pass type I membrane protein</topology>
    </subcellularLocation>
</comment>
<dbReference type="GO" id="GO:0042302">
    <property type="term" value="F:structural constituent of cuticle"/>
    <property type="evidence" value="ECO:0007669"/>
    <property type="project" value="UniProtKB-KW"/>
</dbReference>
<keyword evidence="4 9" id="KW-0812">Transmembrane</keyword>
<dbReference type="Proteomes" id="UP001152747">
    <property type="component" value="Unassembled WGS sequence"/>
</dbReference>
<dbReference type="GO" id="GO:0005886">
    <property type="term" value="C:plasma membrane"/>
    <property type="evidence" value="ECO:0007669"/>
    <property type="project" value="UniProtKB-SubCell"/>
</dbReference>
<feature type="region of interest" description="Disordered" evidence="8">
    <location>
        <begin position="292"/>
        <end position="348"/>
    </location>
</feature>
<feature type="domain" description="ZP" evidence="10">
    <location>
        <begin position="29"/>
        <end position="278"/>
    </location>
</feature>
<dbReference type="InterPro" id="IPR056953">
    <property type="entry name" value="CUT_N"/>
</dbReference>